<evidence type="ECO:0000259" key="10">
    <source>
        <dbReference type="Pfam" id="PF20644"/>
    </source>
</evidence>
<accession>A0A3L6EFH9</accession>
<dbReference type="EMBL" id="NCVQ01000007">
    <property type="protein sequence ID" value="PWZ19364.1"/>
    <property type="molecule type" value="Genomic_DNA"/>
</dbReference>
<keyword evidence="6" id="KW-0805">Transcription regulation</keyword>
<comment type="caution">
    <text evidence="11">The sequence shown here is derived from an EMBL/GenBank/DDBJ whole genome shotgun (WGS) entry which is preliminary data.</text>
</comment>
<dbReference type="GO" id="GO:0008270">
    <property type="term" value="F:zinc ion binding"/>
    <property type="evidence" value="ECO:0007669"/>
    <property type="project" value="UniProtKB-KW"/>
</dbReference>
<accession>A0A3L6EEX9</accession>
<dbReference type="GO" id="GO:0001164">
    <property type="term" value="F:RNA polymerase I core promoter sequence-specific DNA binding"/>
    <property type="evidence" value="ECO:0007669"/>
    <property type="project" value="InterPro"/>
</dbReference>
<dbReference type="EMBL" id="NCVQ01000007">
    <property type="protein sequence ID" value="PWZ19366.1"/>
    <property type="molecule type" value="Genomic_DNA"/>
</dbReference>
<keyword evidence="8" id="KW-0804">Transcription</keyword>
<keyword evidence="7" id="KW-0238">DNA-binding</keyword>
<dbReference type="InterPro" id="IPR033599">
    <property type="entry name" value="TAF1B/Rrn7"/>
</dbReference>
<proteinExistence type="inferred from homology"/>
<name>A0A3L6EEX9_MAIZE</name>
<evidence type="ECO:0000256" key="8">
    <source>
        <dbReference type="ARBA" id="ARBA00023163"/>
    </source>
</evidence>
<dbReference type="AlphaFoldDB" id="A0A3L6EEX9"/>
<dbReference type="PANTHER" id="PTHR31576:SF2">
    <property type="entry name" value="TATA BOX-BINDING PROTEIN-ASSOCIATED FACTOR RNA POLYMERASE I SUBUNIT B"/>
    <property type="match status" value="1"/>
</dbReference>
<evidence type="ECO:0000256" key="1">
    <source>
        <dbReference type="ARBA" id="ARBA00004604"/>
    </source>
</evidence>
<comment type="similarity">
    <text evidence="2">Belongs to the RRN7/TAF1B family.</text>
</comment>
<dbReference type="Proteomes" id="UP000251960">
    <property type="component" value="Chromosome 6"/>
</dbReference>
<dbReference type="EMBL" id="NCVQ01000007">
    <property type="protein sequence ID" value="PWZ19367.1"/>
    <property type="molecule type" value="Genomic_DNA"/>
</dbReference>
<keyword evidence="9" id="KW-0539">Nucleus</keyword>
<dbReference type="EMBL" id="NCVQ01000007">
    <property type="protein sequence ID" value="PWZ19368.1"/>
    <property type="molecule type" value="Genomic_DNA"/>
</dbReference>
<protein>
    <submittedName>
        <fullName evidence="12">TATA box-binding protein-associated factor RNA polymerase I subunit B</fullName>
    </submittedName>
</protein>
<dbReference type="InterPro" id="IPR048540">
    <property type="entry name" value="Rrn7_cyclin_N"/>
</dbReference>
<evidence type="ECO:0000256" key="9">
    <source>
        <dbReference type="ARBA" id="ARBA00023242"/>
    </source>
</evidence>
<dbReference type="Pfam" id="PF20644">
    <property type="entry name" value="Rrn7_cyclin_N"/>
    <property type="match status" value="1"/>
</dbReference>
<dbReference type="EMBL" id="NCVQ01000007">
    <property type="protein sequence ID" value="PWZ19365.1"/>
    <property type="molecule type" value="Genomic_DNA"/>
</dbReference>
<evidence type="ECO:0000256" key="7">
    <source>
        <dbReference type="ARBA" id="ARBA00023125"/>
    </source>
</evidence>
<keyword evidence="4" id="KW-0863">Zinc-finger</keyword>
<keyword evidence="5" id="KW-0862">Zinc</keyword>
<keyword evidence="3" id="KW-0479">Metal-binding</keyword>
<evidence type="ECO:0000313" key="12">
    <source>
        <dbReference type="EMBL" id="PWZ19368.1"/>
    </source>
</evidence>
<evidence type="ECO:0000256" key="3">
    <source>
        <dbReference type="ARBA" id="ARBA00022723"/>
    </source>
</evidence>
<dbReference type="ExpressionAtlas" id="A0A3L6EEX9">
    <property type="expression patterns" value="baseline and differential"/>
</dbReference>
<evidence type="ECO:0000256" key="5">
    <source>
        <dbReference type="ARBA" id="ARBA00022833"/>
    </source>
</evidence>
<organism evidence="11">
    <name type="scientific">Zea mays</name>
    <name type="common">Maize</name>
    <dbReference type="NCBI Taxonomy" id="4577"/>
    <lineage>
        <taxon>Eukaryota</taxon>
        <taxon>Viridiplantae</taxon>
        <taxon>Streptophyta</taxon>
        <taxon>Embryophyta</taxon>
        <taxon>Tracheophyta</taxon>
        <taxon>Spermatophyta</taxon>
        <taxon>Magnoliopsida</taxon>
        <taxon>Liliopsida</taxon>
        <taxon>Poales</taxon>
        <taxon>Poaceae</taxon>
        <taxon>PACMAD clade</taxon>
        <taxon>Panicoideae</taxon>
        <taxon>Andropogonodae</taxon>
        <taxon>Andropogoneae</taxon>
        <taxon>Tripsacinae</taxon>
        <taxon>Zea</taxon>
    </lineage>
</organism>
<evidence type="ECO:0000256" key="4">
    <source>
        <dbReference type="ARBA" id="ARBA00022771"/>
    </source>
</evidence>
<evidence type="ECO:0000256" key="2">
    <source>
        <dbReference type="ARBA" id="ARBA00006899"/>
    </source>
</evidence>
<gene>
    <name evidence="11" type="ORF">Zm00014a_012589</name>
</gene>
<comment type="subcellular location">
    <subcellularLocation>
        <location evidence="1">Nucleus</location>
        <location evidence="1">Nucleolus</location>
    </subcellularLocation>
</comment>
<sequence>MDYDFGGTSPDPYGGGSIHLVCDHCGTSDNYTTDDADDGQFTCRTCSAVHTTQATAADPHDFPATGNISVRRVATQPTPKLGARTPAPYLRTPQAAPVPATAAFDDFTELSEPRDFVSGSGTCGEPEDLAVQVRWRYVRGLQVILQRQLEVLVERHQVGAFVCAVAGIVWVRWVAASRVFDGIWARQVLEDHKAVGRQKCYDDKKPDEMKYEWDDDMSLQRKDRHKLEFAFLRSLRMMLPVYSTLAVCFLACHIAREAILPSDIYRWAMEGNIPYVAAFTEVDRFLGSSFQDCPLDARQLFRPVRVIGAWQLEAAAGSIAQRVALRLPSVNFYAIAQRCLKDLLLPIDRILPHACRIYEWAMPAELWLSSNPARVPTRVCVMAILIVALRLLYNINGQGIWEKICEEGRNPSESHYDANSSTSRKLEASNSEEFGTRELLCAISVAYDKINTSHDYSSDLRSYLKYCKEVVFAGITSSDEQTHLIEIFWDMYKAREDHNIEDHVKSQSHSMADIPITNGVRKHYRDGAFVKASSFSASSGHDAMQMLKSEMQDHGFHYLPPRKPRKSDGYLRYRRRRLSGGFIFVAHADYYLLLRAFAKLAEIDIRIMHISVLKLEKRLACIEERIERSLNTLHNFSTGTVDELRSVSD</sequence>
<evidence type="ECO:0000313" key="11">
    <source>
        <dbReference type="EMBL" id="PWZ19364.1"/>
    </source>
</evidence>
<dbReference type="PANTHER" id="PTHR31576">
    <property type="entry name" value="TATA BOX-BINDING PROTEIN-ASSOCIATED FACTOR RNA POLYMERASE I SUBUNIT B"/>
    <property type="match status" value="1"/>
</dbReference>
<evidence type="ECO:0000256" key="6">
    <source>
        <dbReference type="ARBA" id="ARBA00023015"/>
    </source>
</evidence>
<dbReference type="GO" id="GO:0070860">
    <property type="term" value="C:RNA polymerase I core factor complex"/>
    <property type="evidence" value="ECO:0007669"/>
    <property type="project" value="InterPro"/>
</dbReference>
<accession>A0A3L6EE86</accession>
<reference evidence="11 13" key="1">
    <citation type="journal article" date="2018" name="Nat. Genet.">
        <title>Extensive intraspecific gene order and gene structural variations between Mo17 and other maize genomes.</title>
        <authorList>
            <person name="Sun S."/>
            <person name="Zhou Y."/>
            <person name="Chen J."/>
            <person name="Shi J."/>
            <person name="Zhao H."/>
            <person name="Zhao H."/>
            <person name="Song W."/>
            <person name="Zhang M."/>
            <person name="Cui Y."/>
            <person name="Dong X."/>
            <person name="Liu H."/>
            <person name="Ma X."/>
            <person name="Jiao Y."/>
            <person name="Wang B."/>
            <person name="Wei X."/>
            <person name="Stein J.C."/>
            <person name="Glaubitz J.C."/>
            <person name="Lu F."/>
            <person name="Yu G."/>
            <person name="Liang C."/>
            <person name="Fengler K."/>
            <person name="Li B."/>
            <person name="Rafalski A."/>
            <person name="Schnable P.S."/>
            <person name="Ware D.H."/>
            <person name="Buckler E.S."/>
            <person name="Lai J."/>
        </authorList>
    </citation>
    <scope>NUCLEOTIDE SEQUENCE [LARGE SCALE GENOMIC DNA]</scope>
    <source>
        <strain evidence="13">cv. Missouri 17</strain>
        <tissue evidence="11">Seedling</tissue>
    </source>
</reference>
<feature type="domain" description="Rrn7/TAF1B N-terminal cyclin" evidence="10">
    <location>
        <begin position="141"/>
        <end position="280"/>
    </location>
</feature>
<evidence type="ECO:0000313" key="13">
    <source>
        <dbReference type="Proteomes" id="UP000251960"/>
    </source>
</evidence>